<feature type="domain" description="Integrase catalytic" evidence="3">
    <location>
        <begin position="509"/>
        <end position="678"/>
    </location>
</feature>
<dbReference type="InterPro" id="IPR057670">
    <property type="entry name" value="SH3_retrovirus"/>
</dbReference>
<dbReference type="STRING" id="1173701.A0A066XM06"/>
<dbReference type="GO" id="GO:0003723">
    <property type="term" value="F:RNA binding"/>
    <property type="evidence" value="ECO:0007669"/>
    <property type="project" value="UniProtKB-KW"/>
</dbReference>
<organism evidence="4 5">
    <name type="scientific">Colletotrichum sublineola</name>
    <name type="common">Sorghum anthracnose fungus</name>
    <dbReference type="NCBI Taxonomy" id="1173701"/>
    <lineage>
        <taxon>Eukaryota</taxon>
        <taxon>Fungi</taxon>
        <taxon>Dikarya</taxon>
        <taxon>Ascomycota</taxon>
        <taxon>Pezizomycotina</taxon>
        <taxon>Sordariomycetes</taxon>
        <taxon>Hypocreomycetidae</taxon>
        <taxon>Glomerellales</taxon>
        <taxon>Glomerellaceae</taxon>
        <taxon>Colletotrichum</taxon>
        <taxon>Colletotrichum graminicola species complex</taxon>
    </lineage>
</organism>
<dbReference type="SUPFAM" id="SSF53098">
    <property type="entry name" value="Ribonuclease H-like"/>
    <property type="match status" value="1"/>
</dbReference>
<dbReference type="GO" id="GO:0005634">
    <property type="term" value="C:nucleus"/>
    <property type="evidence" value="ECO:0007669"/>
    <property type="project" value="UniProtKB-ARBA"/>
</dbReference>
<dbReference type="InterPro" id="IPR036397">
    <property type="entry name" value="RNaseH_sf"/>
</dbReference>
<feature type="compositionally biased region" description="Acidic residues" evidence="2">
    <location>
        <begin position="848"/>
        <end position="857"/>
    </location>
</feature>
<accession>A0A066XM06</accession>
<dbReference type="OrthoDB" id="4839022at2759"/>
<dbReference type="GO" id="GO:0015074">
    <property type="term" value="P:DNA integration"/>
    <property type="evidence" value="ECO:0007669"/>
    <property type="project" value="InterPro"/>
</dbReference>
<dbReference type="EMBL" id="JMSE01000893">
    <property type="protein sequence ID" value="KDN66766.1"/>
    <property type="molecule type" value="Genomic_DNA"/>
</dbReference>
<dbReference type="HOGENOM" id="CLU_001650_5_2_1"/>
<sequence length="1287" mass="143169">WLVLINSILRANRVKKYVDSDVPEPANPAERALWENDRDVAYNLLISSCDTLIDKLLNAGWEDDGNPFTLMRALERYIPKVSEDAVGALVAEFSKGDAHDHKTLHDALKRVQYLRARITSLCGENSDHYWAILLLNYFKARLPDTYKRYTNDSKKPTWTDVIETIYTLAQDEEQKMGLASYRKSATSNAATSSGTNSAPANPAKKKDRPTCPHCGKGHTAAKCWTAHPDLIPADHVHRDNLLARAAKHICNKDCKETSTNSNGNGNGSSVFVKGASGVIGGSSVGGLALKKSAMMLNKAIYTAVDNDAITSSDIVVDSGCSNPVFNDLTFFTSYTVRDDLQPFTAANGEEVKPLGSGTVFFQVEDPNDSSRTIDWTIEDVEYSPLSPANLLSPGKLRKSHIEYDYATTSLIDTQSRKGLAKVRWISDVCIVNTVNGTTIPVDTALGLASVKTKSRPTLDLMHRRLIHAHPSRVVEACRRVGIRFTQDEIDSFHCEACHLAKSTEIISRDAPLPLTLVGEEIHLDLVEVKPLSILGNRYALHFLDRYSGYHWLTLLKTHHSDDVLAAIKRFNATFTNMTTLNIKSWSCDNAPELKKVLHDPFFKGTQLNLTTPYTPSMNGAIERAGRTIVEVARTMLIDNSLPEELWDYAVDTTIQVLNLLPQPNKGKMSAHKIVARELNLAKDREPPRIEHIRTFGCVAYVHKKGSKRPPRSAKMEPRAMKGILVGYGSLRGHIYHVYIPDQKKVLRCRDVRFYEGPEKTVLHPLDEDAIPAEIDHDVLFNEPDLWIQYPNQIPSSNQPGTDNTSAKDTQPAQPKDTRDQGMNTTDYVTPPPDNHTATHTSFPTDNADSGDDDDDFTDAVQRQEADHLDPDLIPLSIDTPDTEDSFVTVSGRPRRSTTVKPPGHYREMAGTRQYNKKARSGLDHEIIDNLRPQHAATNKKARKAYLAADIHINEDTPYVISALAAAAISKILPPGYSIPRTINQAKQSPHWQQYWKPACDAEIQQMVDKHTFDLVDLPTGAKLLPGMWVFDIKTNSANEVVRFKARWVVCGNHEKGEWSSQETGCLNWLTTGTRPDSAFAVSKLCHANSGPSIAHQRAIKHHFRYLKGTTGYGIIFGGMDPHADEQLSLYAMADAAFADNRPSRVSTAGYVVFFAGAPIAWKSKKQTFVTLSSTEAEFVNLTPAGITLIWIRRCVEQLLQRQISIPTILFTDSANAFVNVMNPLNEARTRSIDVRYKWIIQEVNNNNTIALKLIKGTEMAADGLTKSLNAIKHAEFVRMLGMMDGLD</sequence>
<comment type="caution">
    <text evidence="4">The sequence shown here is derived from an EMBL/GenBank/DDBJ whole genome shotgun (WGS) entry which is preliminary data.</text>
</comment>
<evidence type="ECO:0000256" key="1">
    <source>
        <dbReference type="ARBA" id="ARBA00022884"/>
    </source>
</evidence>
<dbReference type="Pfam" id="PF25597">
    <property type="entry name" value="SH3_retrovirus"/>
    <property type="match status" value="1"/>
</dbReference>
<dbReference type="PROSITE" id="PS50994">
    <property type="entry name" value="INTEGRASE"/>
    <property type="match status" value="1"/>
</dbReference>
<evidence type="ECO:0000256" key="2">
    <source>
        <dbReference type="SAM" id="MobiDB-lite"/>
    </source>
</evidence>
<dbReference type="InterPro" id="IPR001584">
    <property type="entry name" value="Integrase_cat-core"/>
</dbReference>
<dbReference type="InterPro" id="IPR054722">
    <property type="entry name" value="PolX-like_BBD"/>
</dbReference>
<name>A0A066XM06_COLSU</name>
<feature type="region of interest" description="Disordered" evidence="2">
    <location>
        <begin position="186"/>
        <end position="211"/>
    </location>
</feature>
<dbReference type="Proteomes" id="UP000027238">
    <property type="component" value="Unassembled WGS sequence"/>
</dbReference>
<reference evidence="5" key="1">
    <citation type="journal article" date="2014" name="Genome Announc.">
        <title>Draft genome sequence of Colletotrichum sublineola, a destructive pathogen of cultivated sorghum.</title>
        <authorList>
            <person name="Baroncelli R."/>
            <person name="Sanz-Martin J.M."/>
            <person name="Rech G.E."/>
            <person name="Sukno S.A."/>
            <person name="Thon M.R."/>
        </authorList>
    </citation>
    <scope>NUCLEOTIDE SEQUENCE [LARGE SCALE GENOMIC DNA]</scope>
    <source>
        <strain evidence="5">TX430BB</strain>
    </source>
</reference>
<feature type="compositionally biased region" description="Basic and acidic residues" evidence="2">
    <location>
        <begin position="861"/>
        <end position="870"/>
    </location>
</feature>
<keyword evidence="1" id="KW-0694">RNA-binding</keyword>
<proteinExistence type="predicted"/>
<feature type="compositionally biased region" description="Polar residues" evidence="2">
    <location>
        <begin position="789"/>
        <end position="812"/>
    </location>
</feature>
<feature type="region of interest" description="Disordered" evidence="2">
    <location>
        <begin position="789"/>
        <end position="902"/>
    </location>
</feature>
<protein>
    <recommendedName>
        <fullName evidence="3">Integrase catalytic domain-containing protein</fullName>
    </recommendedName>
</protein>
<evidence type="ECO:0000259" key="3">
    <source>
        <dbReference type="PROSITE" id="PS50994"/>
    </source>
</evidence>
<feature type="non-terminal residue" evidence="4">
    <location>
        <position position="1"/>
    </location>
</feature>
<evidence type="ECO:0000313" key="5">
    <source>
        <dbReference type="Proteomes" id="UP000027238"/>
    </source>
</evidence>
<dbReference type="CDD" id="cd09272">
    <property type="entry name" value="RNase_HI_RT_Ty1"/>
    <property type="match status" value="1"/>
</dbReference>
<dbReference type="PANTHER" id="PTHR11439:SF463">
    <property type="entry name" value="REVERSE TRANSCRIPTASE TY1_COPIA-TYPE DOMAIN-CONTAINING PROTEIN"/>
    <property type="match status" value="1"/>
</dbReference>
<dbReference type="Gene3D" id="3.30.420.10">
    <property type="entry name" value="Ribonuclease H-like superfamily/Ribonuclease H"/>
    <property type="match status" value="1"/>
</dbReference>
<keyword evidence="5" id="KW-1185">Reference proteome</keyword>
<dbReference type="OMA" id="ENGHIFK"/>
<evidence type="ECO:0000313" key="4">
    <source>
        <dbReference type="EMBL" id="KDN66766.1"/>
    </source>
</evidence>
<dbReference type="PANTHER" id="PTHR11439">
    <property type="entry name" value="GAG-POL-RELATED RETROTRANSPOSON"/>
    <property type="match status" value="1"/>
</dbReference>
<feature type="compositionally biased region" description="Polar residues" evidence="2">
    <location>
        <begin position="835"/>
        <end position="844"/>
    </location>
</feature>
<dbReference type="InterPro" id="IPR012337">
    <property type="entry name" value="RNaseH-like_sf"/>
</dbReference>
<gene>
    <name evidence="4" type="ORF">CSUB01_12364</name>
</gene>
<feature type="compositionally biased region" description="Low complexity" evidence="2">
    <location>
        <begin position="186"/>
        <end position="201"/>
    </location>
</feature>
<dbReference type="Pfam" id="PF22936">
    <property type="entry name" value="Pol_BBD"/>
    <property type="match status" value="1"/>
</dbReference>
<dbReference type="eggNOG" id="KOG0017">
    <property type="taxonomic scope" value="Eukaryota"/>
</dbReference>